<comment type="similarity">
    <text evidence="4">Belongs to the cyclin family.</text>
</comment>
<evidence type="ECO:0000256" key="1">
    <source>
        <dbReference type="ARBA" id="ARBA00022618"/>
    </source>
</evidence>
<keyword evidence="2 4" id="KW-0195">Cyclin</keyword>
<evidence type="ECO:0000259" key="6">
    <source>
        <dbReference type="SMART" id="SM01332"/>
    </source>
</evidence>
<dbReference type="Pfam" id="PF00134">
    <property type="entry name" value="Cyclin_N"/>
    <property type="match status" value="1"/>
</dbReference>
<proteinExistence type="inferred from homology"/>
<accession>A0A834XX77</accession>
<feature type="domain" description="Cyclin-like" evidence="5">
    <location>
        <begin position="62"/>
        <end position="146"/>
    </location>
</feature>
<keyword evidence="3" id="KW-0131">Cell cycle</keyword>
<dbReference type="SMART" id="SM01332">
    <property type="entry name" value="Cyclin_C"/>
    <property type="match status" value="1"/>
</dbReference>
<dbReference type="OrthoDB" id="306099at2759"/>
<sequence length="309" mass="35394">MDLLCCETAETECRAYPDPVLLNDERVLQNLLKTEERYAPSSSYFECVQRDLSPVMRKIVAEWMLEVCEEQKCQDEVFPLSMNYLDRFLSICPIRKSQLQLLGTACLLLSSKLKETMPLTAQVLVFYTDNSITIDDLWRWEQLVVSKLKWELSAITPGDFLLHILNRLPIDNRSMDSIMVRRHAQTFIALSAREYKFSMYTPSMIAAASVAAALHGLDWTGKSGYGLSGLLDELTRITAIEQDYLQSCFEKIEEMVSQVRNTSHQTTITNNICINNQTTRKMGDQNMSQDKIIEHEKAGTPTDVRDVHF</sequence>
<dbReference type="CDD" id="cd20515">
    <property type="entry name" value="CYCLIN_CCND_rpt1"/>
    <property type="match status" value="1"/>
</dbReference>
<dbReference type="InterPro" id="IPR004367">
    <property type="entry name" value="Cyclin_C-dom"/>
</dbReference>
<dbReference type="SUPFAM" id="SSF47954">
    <property type="entry name" value="Cyclin-like"/>
    <property type="match status" value="2"/>
</dbReference>
<feature type="domain" description="Cyclin C-terminal" evidence="6">
    <location>
        <begin position="155"/>
        <end position="281"/>
    </location>
</feature>
<evidence type="ECO:0000313" key="7">
    <source>
        <dbReference type="EMBL" id="KAF7993292.1"/>
    </source>
</evidence>
<dbReference type="EMBL" id="JACMRX010000003">
    <property type="protein sequence ID" value="KAF7993292.1"/>
    <property type="molecule type" value="Genomic_DNA"/>
</dbReference>
<evidence type="ECO:0008006" key="9">
    <source>
        <dbReference type="Google" id="ProtNLM"/>
    </source>
</evidence>
<dbReference type="GO" id="GO:0051301">
    <property type="term" value="P:cell division"/>
    <property type="evidence" value="ECO:0007669"/>
    <property type="project" value="UniProtKB-KW"/>
</dbReference>
<dbReference type="InterPro" id="IPR006671">
    <property type="entry name" value="Cyclin_N"/>
</dbReference>
<dbReference type="InterPro" id="IPR013763">
    <property type="entry name" value="Cyclin-like_dom"/>
</dbReference>
<name>A0A834XX77_APHGI</name>
<evidence type="ECO:0000313" key="8">
    <source>
        <dbReference type="Proteomes" id="UP000639338"/>
    </source>
</evidence>
<dbReference type="PROSITE" id="PS00292">
    <property type="entry name" value="CYCLINS"/>
    <property type="match status" value="1"/>
</dbReference>
<dbReference type="FunFam" id="1.10.472.10:FF:000003">
    <property type="entry name" value="G1/S-specific cyclin-D2"/>
    <property type="match status" value="1"/>
</dbReference>
<organism evidence="7 8">
    <name type="scientific">Aphidius gifuensis</name>
    <name type="common">Parasitoid wasp</name>
    <dbReference type="NCBI Taxonomy" id="684658"/>
    <lineage>
        <taxon>Eukaryota</taxon>
        <taxon>Metazoa</taxon>
        <taxon>Ecdysozoa</taxon>
        <taxon>Arthropoda</taxon>
        <taxon>Hexapoda</taxon>
        <taxon>Insecta</taxon>
        <taxon>Pterygota</taxon>
        <taxon>Neoptera</taxon>
        <taxon>Endopterygota</taxon>
        <taxon>Hymenoptera</taxon>
        <taxon>Apocrita</taxon>
        <taxon>Ichneumonoidea</taxon>
        <taxon>Braconidae</taxon>
        <taxon>Aphidiinae</taxon>
        <taxon>Aphidius</taxon>
    </lineage>
</organism>
<protein>
    <recommendedName>
        <fullName evidence="9">G1/S-specific cyclin-D2</fullName>
    </recommendedName>
</protein>
<dbReference type="PANTHER" id="PTHR10177">
    <property type="entry name" value="CYCLINS"/>
    <property type="match status" value="1"/>
</dbReference>
<comment type="caution">
    <text evidence="7">The sequence shown here is derived from an EMBL/GenBank/DDBJ whole genome shotgun (WGS) entry which is preliminary data.</text>
</comment>
<dbReference type="InterPro" id="IPR039361">
    <property type="entry name" value="Cyclin"/>
</dbReference>
<evidence type="ECO:0000256" key="3">
    <source>
        <dbReference type="ARBA" id="ARBA00023306"/>
    </source>
</evidence>
<dbReference type="GO" id="GO:0000278">
    <property type="term" value="P:mitotic cell cycle"/>
    <property type="evidence" value="ECO:0007669"/>
    <property type="project" value="UniProtKB-ARBA"/>
</dbReference>
<reference evidence="7 8" key="1">
    <citation type="submission" date="2020-08" db="EMBL/GenBank/DDBJ databases">
        <title>Aphidius gifuensis genome sequencing and assembly.</title>
        <authorList>
            <person name="Du Z."/>
        </authorList>
    </citation>
    <scope>NUCLEOTIDE SEQUENCE [LARGE SCALE GENOMIC DNA]</scope>
    <source>
        <strain evidence="7">YNYX2018</strain>
        <tissue evidence="7">Adults</tissue>
    </source>
</reference>
<dbReference type="InterPro" id="IPR036915">
    <property type="entry name" value="Cyclin-like_sf"/>
</dbReference>
<keyword evidence="1" id="KW-0132">Cell division</keyword>
<evidence type="ECO:0000256" key="4">
    <source>
        <dbReference type="RuleBase" id="RU000383"/>
    </source>
</evidence>
<dbReference type="Proteomes" id="UP000639338">
    <property type="component" value="Unassembled WGS sequence"/>
</dbReference>
<dbReference type="CDD" id="cd20516">
    <property type="entry name" value="CYCLIN_CCND_rpt2"/>
    <property type="match status" value="1"/>
</dbReference>
<dbReference type="Gene3D" id="1.10.472.10">
    <property type="entry name" value="Cyclin-like"/>
    <property type="match status" value="2"/>
</dbReference>
<evidence type="ECO:0000259" key="5">
    <source>
        <dbReference type="SMART" id="SM00385"/>
    </source>
</evidence>
<dbReference type="SMART" id="SM00385">
    <property type="entry name" value="CYCLIN"/>
    <property type="match status" value="1"/>
</dbReference>
<dbReference type="Pfam" id="PF02984">
    <property type="entry name" value="Cyclin_C"/>
    <property type="match status" value="1"/>
</dbReference>
<keyword evidence="8" id="KW-1185">Reference proteome</keyword>
<evidence type="ECO:0000256" key="2">
    <source>
        <dbReference type="ARBA" id="ARBA00023127"/>
    </source>
</evidence>
<dbReference type="AlphaFoldDB" id="A0A834XX77"/>
<gene>
    <name evidence="7" type="ORF">HCN44_006352</name>
</gene>
<dbReference type="InterPro" id="IPR048258">
    <property type="entry name" value="Cyclins_cyclin-box"/>
</dbReference>